<reference evidence="3" key="1">
    <citation type="submission" date="2012-08" db="EMBL/GenBank/DDBJ databases">
        <title>The Genome Sequence of Wuchereria bancrofti.</title>
        <authorList>
            <person name="Nutman T.B."/>
            <person name="Fink D.L."/>
            <person name="Russ C."/>
            <person name="Young S."/>
            <person name="Zeng Q."/>
            <person name="Koehrsen M."/>
            <person name="Alvarado L."/>
            <person name="Berlin A."/>
            <person name="Chapman S.B."/>
            <person name="Chen Z."/>
            <person name="Freedman E."/>
            <person name="Gellesch M."/>
            <person name="Goldberg J."/>
            <person name="Griggs A."/>
            <person name="Gujja S."/>
            <person name="Heilman E.R."/>
            <person name="Heiman D."/>
            <person name="Hepburn T."/>
            <person name="Howarth C."/>
            <person name="Jen D."/>
            <person name="Larson L."/>
            <person name="Lewis B."/>
            <person name="Mehta T."/>
            <person name="Park D."/>
            <person name="Pearson M."/>
            <person name="Roberts A."/>
            <person name="Saif S."/>
            <person name="Shea T."/>
            <person name="Shenoy N."/>
            <person name="Sisk P."/>
            <person name="Stolte C."/>
            <person name="Sykes S."/>
            <person name="Walk T."/>
            <person name="White J."/>
            <person name="Yandava C."/>
            <person name="Haas B."/>
            <person name="Henn M.R."/>
            <person name="Nusbaum C."/>
            <person name="Birren B."/>
        </authorList>
    </citation>
    <scope>NUCLEOTIDE SEQUENCE [LARGE SCALE GENOMIC DNA]</scope>
    <source>
        <strain evidence="3">NA</strain>
    </source>
</reference>
<gene>
    <name evidence="2" type="ORF">WUBG_16206</name>
</gene>
<dbReference type="PANTHER" id="PTHR24096">
    <property type="entry name" value="LONG-CHAIN-FATTY-ACID--COA LIGASE"/>
    <property type="match status" value="1"/>
</dbReference>
<name>J9E7B8_WUCBA</name>
<dbReference type="AlphaFoldDB" id="J9E7B8"/>
<dbReference type="Gene3D" id="3.30.300.30">
    <property type="match status" value="1"/>
</dbReference>
<dbReference type="Proteomes" id="UP000004810">
    <property type="component" value="Unassembled WGS sequence"/>
</dbReference>
<dbReference type="Pfam" id="PF13193">
    <property type="entry name" value="AMP-binding_C"/>
    <property type="match status" value="1"/>
</dbReference>
<dbReference type="SUPFAM" id="SSF56801">
    <property type="entry name" value="Acetyl-CoA synthetase-like"/>
    <property type="match status" value="1"/>
</dbReference>
<dbReference type="InterPro" id="IPR025110">
    <property type="entry name" value="AMP-bd_C"/>
</dbReference>
<dbReference type="EMBL" id="ADBV01015187">
    <property type="protein sequence ID" value="EJW72882.1"/>
    <property type="molecule type" value="Genomic_DNA"/>
</dbReference>
<dbReference type="PANTHER" id="PTHR24096:SF381">
    <property type="entry name" value="4-COUMARATE--COA LIGASE 1-LIKE"/>
    <property type="match status" value="1"/>
</dbReference>
<feature type="domain" description="AMP-binding enzyme C-terminal" evidence="1">
    <location>
        <begin position="78"/>
        <end position="128"/>
    </location>
</feature>
<proteinExistence type="predicted"/>
<dbReference type="GO" id="GO:0016405">
    <property type="term" value="F:CoA-ligase activity"/>
    <property type="evidence" value="ECO:0007669"/>
    <property type="project" value="TreeGrafter"/>
</dbReference>
<evidence type="ECO:0000313" key="3">
    <source>
        <dbReference type="Proteomes" id="UP000004810"/>
    </source>
</evidence>
<accession>J9E7B8</accession>
<evidence type="ECO:0000259" key="1">
    <source>
        <dbReference type="Pfam" id="PF13193"/>
    </source>
</evidence>
<protein>
    <recommendedName>
        <fullName evidence="1">AMP-binding enzyme C-terminal domain-containing protein</fullName>
    </recommendedName>
</protein>
<evidence type="ECO:0000313" key="2">
    <source>
        <dbReference type="EMBL" id="EJW72882.1"/>
    </source>
</evidence>
<dbReference type="Gene3D" id="2.30.38.10">
    <property type="entry name" value="Luciferase, Domain 3"/>
    <property type="match status" value="1"/>
</dbReference>
<sequence length="131" mass="14652">MVSGAEVGMNEQGLILLRGQTVVSPYWKNDKATFEDFERNGWRNTGDIGFYDKDGNVFLVDREKQMIKVDGFQVTPQELESILLTHPSIAEAAIVPATKVNQQEIPVAFVVLKPRVPATAEQIKEFINGIF</sequence>
<dbReference type="InterPro" id="IPR045851">
    <property type="entry name" value="AMP-bd_C_sf"/>
</dbReference>
<comment type="caution">
    <text evidence="2">The sequence shown here is derived from an EMBL/GenBank/DDBJ whole genome shotgun (WGS) entry which is preliminary data.</text>
</comment>
<organism evidence="2 3">
    <name type="scientific">Wuchereria bancrofti</name>
    <dbReference type="NCBI Taxonomy" id="6293"/>
    <lineage>
        <taxon>Eukaryota</taxon>
        <taxon>Metazoa</taxon>
        <taxon>Ecdysozoa</taxon>
        <taxon>Nematoda</taxon>
        <taxon>Chromadorea</taxon>
        <taxon>Rhabditida</taxon>
        <taxon>Spirurina</taxon>
        <taxon>Spiruromorpha</taxon>
        <taxon>Filarioidea</taxon>
        <taxon>Onchocercidae</taxon>
        <taxon>Wuchereria</taxon>
    </lineage>
</organism>